<organism evidence="2 3">
    <name type="scientific">Effrenium voratum</name>
    <dbReference type="NCBI Taxonomy" id="2562239"/>
    <lineage>
        <taxon>Eukaryota</taxon>
        <taxon>Sar</taxon>
        <taxon>Alveolata</taxon>
        <taxon>Dinophyceae</taxon>
        <taxon>Suessiales</taxon>
        <taxon>Symbiodiniaceae</taxon>
        <taxon>Effrenium</taxon>
    </lineage>
</organism>
<evidence type="ECO:0000256" key="1">
    <source>
        <dbReference type="SAM" id="SignalP"/>
    </source>
</evidence>
<protein>
    <submittedName>
        <fullName evidence="2">Uncharacterized protein</fullName>
    </submittedName>
</protein>
<gene>
    <name evidence="2" type="ORF">EVOR1521_LOCUS16160</name>
</gene>
<name>A0AA36IP04_9DINO</name>
<dbReference type="Gene3D" id="3.90.550.10">
    <property type="entry name" value="Spore Coat Polysaccharide Biosynthesis Protein SpsA, Chain A"/>
    <property type="match status" value="1"/>
</dbReference>
<feature type="signal peptide" evidence="1">
    <location>
        <begin position="1"/>
        <end position="21"/>
    </location>
</feature>
<dbReference type="SUPFAM" id="SSF53448">
    <property type="entry name" value="Nucleotide-diphospho-sugar transferases"/>
    <property type="match status" value="1"/>
</dbReference>
<dbReference type="Proteomes" id="UP001178507">
    <property type="component" value="Unassembled WGS sequence"/>
</dbReference>
<evidence type="ECO:0000313" key="3">
    <source>
        <dbReference type="Proteomes" id="UP001178507"/>
    </source>
</evidence>
<proteinExistence type="predicted"/>
<sequence length="824" mass="91626">MAVQCFPSLALLVACCPDTSVVSPEVHGCPEEFLAMRGCCQPEITSTVLKALGTLAPEEMAYALPSEGNLGGYRDGLLAIHSLMRTFLLDSDLLKLEAWRLYSLAYARLAIMSVDSIKDRYVDMQKVQDSQLLLREATACSRALGKALFRLENFHVFLLGHTAAARRTRMQDLHSSEIAEAFQPALELYELGMNSFDLLAYSIIPNLEAMSRDPTGAGFSLREGAKLNRSAGSQEVQLLVVSLGAWAKTGFLTIWSVLQHRSTPLRIFVLGDEDGLGHWRAAAEELQAQERRMLDSVSFVYIDFENHPAFREYLAQYPKGCSFGAAGKAILARVVCHLVLPEEVAQVISLDLGDLLVLEDISNLWQLFQTMEEHHLLAAPHAVALSHVNAGVVLYHVARMRRHGFAQETLRAVADMQRKNHDASCLRDQSIINILHSFREEFGYPEPSPVMILPCRWSVFPTTEWLSYWNSPEMWLPQLREKRRYPGIVSVNRVEVFCPDEMDLLSSWAFLPLSAVEETKQARLRVYALYEGHKTERYCSPERRAGERCCRCGEKAAVLHVAGDMKNWPSMQALLRAYMPPFKELPPNHFADALSKVWTGGDQRLQEILSQTNDEALVAAKALGIQAVFGSCATLRCKASPPEQLNYVSVQLRKVFVPCLLEVETTALRDTHLLLGIGAHSGVELVVNGRAEKGSCLRWVRSSPATSDSTAWTLRREIMCVPFGPKVEAAEGVEAWMRFSLKIGADGLVVVSFPEGEWGNFLPEEPLAIMLQNELTVSVGTFYGDTKWAVCMRPHGDAKEAAGLTQEAQATADFVKTAAGNRQV</sequence>
<feature type="chain" id="PRO_5041368225" evidence="1">
    <location>
        <begin position="22"/>
        <end position="824"/>
    </location>
</feature>
<accession>A0AA36IP04</accession>
<comment type="caution">
    <text evidence="2">The sequence shown here is derived from an EMBL/GenBank/DDBJ whole genome shotgun (WGS) entry which is preliminary data.</text>
</comment>
<keyword evidence="3" id="KW-1185">Reference proteome</keyword>
<dbReference type="AlphaFoldDB" id="A0AA36IP04"/>
<dbReference type="EMBL" id="CAUJNA010002157">
    <property type="protein sequence ID" value="CAJ1390851.1"/>
    <property type="molecule type" value="Genomic_DNA"/>
</dbReference>
<evidence type="ECO:0000313" key="2">
    <source>
        <dbReference type="EMBL" id="CAJ1390851.1"/>
    </source>
</evidence>
<keyword evidence="1" id="KW-0732">Signal</keyword>
<dbReference type="InterPro" id="IPR029044">
    <property type="entry name" value="Nucleotide-diphossugar_trans"/>
</dbReference>
<reference evidence="2" key="1">
    <citation type="submission" date="2023-08" db="EMBL/GenBank/DDBJ databases">
        <authorList>
            <person name="Chen Y."/>
            <person name="Shah S."/>
            <person name="Dougan E. K."/>
            <person name="Thang M."/>
            <person name="Chan C."/>
        </authorList>
    </citation>
    <scope>NUCLEOTIDE SEQUENCE</scope>
</reference>